<evidence type="ECO:0000313" key="3">
    <source>
        <dbReference type="EMBL" id="QWZ08303.1"/>
    </source>
</evidence>
<keyword evidence="1" id="KW-0812">Transmembrane</keyword>
<keyword evidence="5" id="KW-1185">Reference proteome</keyword>
<keyword evidence="1" id="KW-1133">Transmembrane helix</keyword>
<dbReference type="EMBL" id="CP077062">
    <property type="protein sequence ID" value="QWZ08330.1"/>
    <property type="molecule type" value="Genomic_DNA"/>
</dbReference>
<proteinExistence type="predicted"/>
<dbReference type="AlphaFoldDB" id="A0A975Y0D7"/>
<gene>
    <name evidence="4" type="ORF">KRR39_00035</name>
    <name evidence="3" type="ORF">KRR39_23855</name>
</gene>
<dbReference type="Pfam" id="PF13490">
    <property type="entry name" value="zf-HC2"/>
    <property type="match status" value="1"/>
</dbReference>
<keyword evidence="1" id="KW-0472">Membrane</keyword>
<evidence type="ECO:0000313" key="4">
    <source>
        <dbReference type="EMBL" id="QWZ08330.1"/>
    </source>
</evidence>
<dbReference type="KEGG" id="nps:KRR39_23855"/>
<dbReference type="RefSeq" id="WP_216939812.1">
    <property type="nucleotide sequence ID" value="NZ_CP077062.1"/>
</dbReference>
<organism evidence="4 5">
    <name type="scientific">Nocardioides panacis</name>
    <dbReference type="NCBI Taxonomy" id="2849501"/>
    <lineage>
        <taxon>Bacteria</taxon>
        <taxon>Bacillati</taxon>
        <taxon>Actinomycetota</taxon>
        <taxon>Actinomycetes</taxon>
        <taxon>Propionibacteriales</taxon>
        <taxon>Nocardioidaceae</taxon>
        <taxon>Nocardioides</taxon>
    </lineage>
</organism>
<evidence type="ECO:0000256" key="1">
    <source>
        <dbReference type="SAM" id="Phobius"/>
    </source>
</evidence>
<evidence type="ECO:0000313" key="5">
    <source>
        <dbReference type="Proteomes" id="UP000683575"/>
    </source>
</evidence>
<dbReference type="Proteomes" id="UP000683575">
    <property type="component" value="Chromosome"/>
</dbReference>
<dbReference type="EMBL" id="CP077062">
    <property type="protein sequence ID" value="QWZ08303.1"/>
    <property type="molecule type" value="Genomic_DNA"/>
</dbReference>
<sequence length="233" mass="24410">MSCEFAHQDGSYVLGALSSSERMAFEHHLAACPDCARAVRRLAGLPGLLARVDGSVLEGAPVAEPVPGTLLPRLVADVRRTRHRRTVLTGAVAAAALVVAGVVPVVVAEALSHDRPSAAAPAVTGSPAPGTPMVPLGGAPVRATIALDPVAWGTRLDLACTYEPRADQYELPAVATYVLVVRTRDGRTEQVGTWRSIGGRTMRLTAATSVRRSQIASVEVRTTSGRRVLQLTA</sequence>
<accession>A0A975Y0D7</accession>
<dbReference type="InterPro" id="IPR027383">
    <property type="entry name" value="Znf_put"/>
</dbReference>
<reference evidence="4" key="1">
    <citation type="submission" date="2021-06" db="EMBL/GenBank/DDBJ databases">
        <title>Complete genome sequence of Nocardioides sp. G188.</title>
        <authorList>
            <person name="Im W.-T."/>
        </authorList>
    </citation>
    <scope>NUCLEOTIDE SEQUENCE</scope>
    <source>
        <strain evidence="4">G188</strain>
    </source>
</reference>
<feature type="transmembrane region" description="Helical" evidence="1">
    <location>
        <begin position="87"/>
        <end position="107"/>
    </location>
</feature>
<protein>
    <submittedName>
        <fullName evidence="4">Zf-HC2 domain-containing protein</fullName>
    </submittedName>
</protein>
<dbReference type="KEGG" id="nps:KRR39_00035"/>
<name>A0A975Y0D7_9ACTN</name>
<feature type="domain" description="Putative zinc-finger" evidence="2">
    <location>
        <begin position="12"/>
        <end position="36"/>
    </location>
</feature>
<evidence type="ECO:0000259" key="2">
    <source>
        <dbReference type="Pfam" id="PF13490"/>
    </source>
</evidence>